<sequence>MDWYSWLLKTGLESSIVYEYGLAFSQNELEEDDISYFNHEFLQSMGISIAKHRLEILKLARTEQTQTQTQTQTRTRTQKHLIAKLLLVLKKTKKSLANYMATLVHRDNNGRALIVLSNKKKKKMMMIKGNHNNNGGISYSSRWKRSMMIRSNSKRFGMVNNNYYQDRLMLTNGDYLGDHYNNNINDNDEGEGEGEGEGENDSVVVSTPKLESYSSPLMYDNLHQNQNKEDKVAVDDHQEDHDEYWTPALEEIRWDAMFHDLKPT</sequence>
<dbReference type="SUPFAM" id="SSF47769">
    <property type="entry name" value="SAM/Pointed domain"/>
    <property type="match status" value="1"/>
</dbReference>
<dbReference type="AlphaFoldDB" id="A0A9R0JRE4"/>
<evidence type="ECO:0000313" key="4">
    <source>
        <dbReference type="RefSeq" id="XP_021844346.2"/>
    </source>
</evidence>
<dbReference type="PANTHER" id="PTHR33915">
    <property type="entry name" value="OSJNBA0033G05.11 PROTEIN"/>
    <property type="match status" value="1"/>
</dbReference>
<feature type="domain" description="SAM" evidence="2">
    <location>
        <begin position="22"/>
        <end position="58"/>
    </location>
</feature>
<protein>
    <recommendedName>
        <fullName evidence="2">SAM domain-containing protein</fullName>
    </recommendedName>
</protein>
<evidence type="ECO:0000259" key="2">
    <source>
        <dbReference type="Pfam" id="PF07647"/>
    </source>
</evidence>
<dbReference type="PANTHER" id="PTHR33915:SF1">
    <property type="entry name" value="OS04G0644100 PROTEIN"/>
    <property type="match status" value="1"/>
</dbReference>
<name>A0A9R0JRE4_SPIOL</name>
<organism evidence="3 4">
    <name type="scientific">Spinacia oleracea</name>
    <name type="common">Spinach</name>
    <dbReference type="NCBI Taxonomy" id="3562"/>
    <lineage>
        <taxon>Eukaryota</taxon>
        <taxon>Viridiplantae</taxon>
        <taxon>Streptophyta</taxon>
        <taxon>Embryophyta</taxon>
        <taxon>Tracheophyta</taxon>
        <taxon>Spermatophyta</taxon>
        <taxon>Magnoliopsida</taxon>
        <taxon>eudicotyledons</taxon>
        <taxon>Gunneridae</taxon>
        <taxon>Pentapetalae</taxon>
        <taxon>Caryophyllales</taxon>
        <taxon>Chenopodiaceae</taxon>
        <taxon>Chenopodioideae</taxon>
        <taxon>Anserineae</taxon>
        <taxon>Spinacia</taxon>
    </lineage>
</organism>
<dbReference type="Proteomes" id="UP000813463">
    <property type="component" value="Chromosome 4"/>
</dbReference>
<dbReference type="Gene3D" id="1.10.150.50">
    <property type="entry name" value="Transcription Factor, Ets-1"/>
    <property type="match status" value="1"/>
</dbReference>
<keyword evidence="3" id="KW-1185">Reference proteome</keyword>
<dbReference type="RefSeq" id="XP_021844346.2">
    <property type="nucleotide sequence ID" value="XM_021988654.2"/>
</dbReference>
<dbReference type="CDD" id="cd09487">
    <property type="entry name" value="SAM_superfamily"/>
    <property type="match status" value="1"/>
</dbReference>
<feature type="region of interest" description="Disordered" evidence="1">
    <location>
        <begin position="180"/>
        <end position="203"/>
    </location>
</feature>
<dbReference type="InterPro" id="IPR013761">
    <property type="entry name" value="SAM/pointed_sf"/>
</dbReference>
<feature type="compositionally biased region" description="Acidic residues" evidence="1">
    <location>
        <begin position="186"/>
        <end position="200"/>
    </location>
</feature>
<reference evidence="4" key="2">
    <citation type="submission" date="2025-08" db="UniProtKB">
        <authorList>
            <consortium name="RefSeq"/>
        </authorList>
    </citation>
    <scope>IDENTIFICATION</scope>
    <source>
        <tissue evidence="4">Leaf</tissue>
    </source>
</reference>
<evidence type="ECO:0000313" key="3">
    <source>
        <dbReference type="Proteomes" id="UP000813463"/>
    </source>
</evidence>
<accession>A0A9R0JRE4</accession>
<dbReference type="GeneID" id="110784226"/>
<dbReference type="KEGG" id="soe:110784226"/>
<reference evidence="3" key="1">
    <citation type="journal article" date="2021" name="Nat. Commun.">
        <title>Genomic analyses provide insights into spinach domestication and the genetic basis of agronomic traits.</title>
        <authorList>
            <person name="Cai X."/>
            <person name="Sun X."/>
            <person name="Xu C."/>
            <person name="Sun H."/>
            <person name="Wang X."/>
            <person name="Ge C."/>
            <person name="Zhang Z."/>
            <person name="Wang Q."/>
            <person name="Fei Z."/>
            <person name="Jiao C."/>
            <person name="Wang Q."/>
        </authorList>
    </citation>
    <scope>NUCLEOTIDE SEQUENCE [LARGE SCALE GENOMIC DNA]</scope>
    <source>
        <strain evidence="3">cv. Varoflay</strain>
    </source>
</reference>
<evidence type="ECO:0000256" key="1">
    <source>
        <dbReference type="SAM" id="MobiDB-lite"/>
    </source>
</evidence>
<gene>
    <name evidence="4" type="primary">LOC110784226</name>
</gene>
<dbReference type="Pfam" id="PF07647">
    <property type="entry name" value="SAM_2"/>
    <property type="match status" value="1"/>
</dbReference>
<proteinExistence type="predicted"/>
<dbReference type="InterPro" id="IPR001660">
    <property type="entry name" value="SAM"/>
</dbReference>